<protein>
    <submittedName>
        <fullName evidence="1">Uncharacterized protein</fullName>
    </submittedName>
</protein>
<accession>A0A4C1VUW7</accession>
<sequence length="85" mass="9516">MDQQWYREGTNSGIKIETRLGIETIAEIQLGLGLAASSDVDMEAKPKMSPRYVRIVGTQAEMTQTFRYLLDDNQNGKDNTFASPC</sequence>
<reference evidence="1 2" key="1">
    <citation type="journal article" date="2019" name="Commun. Biol.">
        <title>The bagworm genome reveals a unique fibroin gene that provides high tensile strength.</title>
        <authorList>
            <person name="Kono N."/>
            <person name="Nakamura H."/>
            <person name="Ohtoshi R."/>
            <person name="Tomita M."/>
            <person name="Numata K."/>
            <person name="Arakawa K."/>
        </authorList>
    </citation>
    <scope>NUCLEOTIDE SEQUENCE [LARGE SCALE GENOMIC DNA]</scope>
</reference>
<gene>
    <name evidence="1" type="ORF">EVAR_81973_1</name>
</gene>
<proteinExistence type="predicted"/>
<dbReference type="Proteomes" id="UP000299102">
    <property type="component" value="Unassembled WGS sequence"/>
</dbReference>
<comment type="caution">
    <text evidence="1">The sequence shown here is derived from an EMBL/GenBank/DDBJ whole genome shotgun (WGS) entry which is preliminary data.</text>
</comment>
<evidence type="ECO:0000313" key="2">
    <source>
        <dbReference type="Proteomes" id="UP000299102"/>
    </source>
</evidence>
<name>A0A4C1VUW7_EUMVA</name>
<dbReference type="EMBL" id="BGZK01000420">
    <property type="protein sequence ID" value="GBP42523.1"/>
    <property type="molecule type" value="Genomic_DNA"/>
</dbReference>
<keyword evidence="2" id="KW-1185">Reference proteome</keyword>
<organism evidence="1 2">
    <name type="scientific">Eumeta variegata</name>
    <name type="common">Bagworm moth</name>
    <name type="synonym">Eumeta japonica</name>
    <dbReference type="NCBI Taxonomy" id="151549"/>
    <lineage>
        <taxon>Eukaryota</taxon>
        <taxon>Metazoa</taxon>
        <taxon>Ecdysozoa</taxon>
        <taxon>Arthropoda</taxon>
        <taxon>Hexapoda</taxon>
        <taxon>Insecta</taxon>
        <taxon>Pterygota</taxon>
        <taxon>Neoptera</taxon>
        <taxon>Endopterygota</taxon>
        <taxon>Lepidoptera</taxon>
        <taxon>Glossata</taxon>
        <taxon>Ditrysia</taxon>
        <taxon>Tineoidea</taxon>
        <taxon>Psychidae</taxon>
        <taxon>Oiketicinae</taxon>
        <taxon>Eumeta</taxon>
    </lineage>
</organism>
<evidence type="ECO:0000313" key="1">
    <source>
        <dbReference type="EMBL" id="GBP42523.1"/>
    </source>
</evidence>
<dbReference type="AlphaFoldDB" id="A0A4C1VUW7"/>